<proteinExistence type="predicted"/>
<dbReference type="RefSeq" id="WP_345715538.1">
    <property type="nucleotide sequence ID" value="NZ_BAABFP010000002.1"/>
</dbReference>
<evidence type="ECO:0000313" key="2">
    <source>
        <dbReference type="EMBL" id="MFC6007780.1"/>
    </source>
</evidence>
<accession>A0ABW1JFR3</accession>
<name>A0ABW1JFR3_9ACTN</name>
<dbReference type="InterPro" id="IPR019692">
    <property type="entry name" value="CFP-6_PH"/>
</dbReference>
<dbReference type="EMBL" id="JBHSRD010000004">
    <property type="protein sequence ID" value="MFC6007780.1"/>
    <property type="molecule type" value="Genomic_DNA"/>
</dbReference>
<sequence length="144" mass="16407">MHRVIRPPLWQRLIQLLALLGFGVLLLAVALSRDTPARYLAEIGAAACFFAAARGWTLRVVVGQEHVFLVNWFRTVAIPWREIQRFGYDGTVWVRCRDSRTHTVSAFSDSGRALAYARRPGRLAAAELEQIRKQRRRQGGARDH</sequence>
<dbReference type="Pfam" id="PF10756">
    <property type="entry name" value="bPH_6"/>
    <property type="match status" value="1"/>
</dbReference>
<evidence type="ECO:0000259" key="1">
    <source>
        <dbReference type="Pfam" id="PF10756"/>
    </source>
</evidence>
<protein>
    <submittedName>
        <fullName evidence="2">PH domain-containing protein</fullName>
    </submittedName>
</protein>
<dbReference type="Proteomes" id="UP001596189">
    <property type="component" value="Unassembled WGS sequence"/>
</dbReference>
<evidence type="ECO:0000313" key="3">
    <source>
        <dbReference type="Proteomes" id="UP001596189"/>
    </source>
</evidence>
<organism evidence="2 3">
    <name type="scientific">Angustibacter luteus</name>
    <dbReference type="NCBI Taxonomy" id="658456"/>
    <lineage>
        <taxon>Bacteria</taxon>
        <taxon>Bacillati</taxon>
        <taxon>Actinomycetota</taxon>
        <taxon>Actinomycetes</taxon>
        <taxon>Kineosporiales</taxon>
        <taxon>Kineosporiaceae</taxon>
    </lineage>
</organism>
<keyword evidence="3" id="KW-1185">Reference proteome</keyword>
<comment type="caution">
    <text evidence="2">The sequence shown here is derived from an EMBL/GenBank/DDBJ whole genome shotgun (WGS) entry which is preliminary data.</text>
</comment>
<reference evidence="3" key="1">
    <citation type="journal article" date="2019" name="Int. J. Syst. Evol. Microbiol.">
        <title>The Global Catalogue of Microorganisms (GCM) 10K type strain sequencing project: providing services to taxonomists for standard genome sequencing and annotation.</title>
        <authorList>
            <consortium name="The Broad Institute Genomics Platform"/>
            <consortium name="The Broad Institute Genome Sequencing Center for Infectious Disease"/>
            <person name="Wu L."/>
            <person name="Ma J."/>
        </authorList>
    </citation>
    <scope>NUCLEOTIDE SEQUENCE [LARGE SCALE GENOMIC DNA]</scope>
    <source>
        <strain evidence="3">KACC 14249</strain>
    </source>
</reference>
<gene>
    <name evidence="2" type="ORF">ACFQDO_11635</name>
</gene>
<feature type="domain" description="Low molecular weight protein antigen 6 PH" evidence="1">
    <location>
        <begin position="58"/>
        <end position="117"/>
    </location>
</feature>